<sequence length="736" mass="82914">MAVSQPLVWPAGTGRDSAAVNRQVQLLAKQVLLTYTDSSRKTYLENAYRLQLLTGGYSQAMATAKAWLPLYKAASPYRPAVGLSYQLYARAAKELKGHPERFAAIYSRLFYKAMEKLDDKAAYREYGGFFSAESVSVLRDLFQQKLAAAQKDSLLLPADAVALCVSYADMQYAEQTEVLARSLILNDCKRRYVVTDQLVQIAGGVQIHVKLILKRGISSALPAALQYTIYADSTAGIRLFASAAYGYAGVMAFSRGKGMSTDTIVPFEHDGEDADQVITWIAKQRWCNGSVGMYGGSYNGFTQWAVARYRNPALKTIVPYVAAIPGLGLPMENNVFLNANYGWAFYTTNNRYLDNAVYNNPSRWHSLNWNWFNSGAAYRKMDSIDGTPNPWLQRWLQHPDYDRYWQQQVPYQQDYAGIHIPVLTVEGYYDDGQISGLHYFLEHLKYNAVANHYLLIGPYDHFGAQSGGVPVLRGYEVDPVALISTREITYQWLDYVLKGAFRPEIIQNRVNYEVMGANRWVHTASVADMAGKRLRLYLTAQKNGNDYLLSETTSSQSSALNDTIDLAERSVLYGDYYPSPIIKEAPDRSNGLFFLSQPFDQPVQINGRFSGELHAIINKKDMDVTVVLYEVTPEGKYLQLSYYLGRASYAQNMTNRRLLHPGKEERIPFERTRLVSRQLRKGSRLLVVLNTDKNPFAQVNYGTGKDVADENADDGKAPLLIQWLTSSYVDVPVKLL</sequence>
<feature type="domain" description="Xaa-Pro dipeptidyl-peptidase C-terminal" evidence="2">
    <location>
        <begin position="490"/>
        <end position="721"/>
    </location>
</feature>
<dbReference type="Gene3D" id="1.10.3020.10">
    <property type="entry name" value="alpha-amino acid ester hydrolase ( Helical cap domain)"/>
    <property type="match status" value="1"/>
</dbReference>
<dbReference type="Proteomes" id="UP000627292">
    <property type="component" value="Unassembled WGS sequence"/>
</dbReference>
<evidence type="ECO:0000313" key="4">
    <source>
        <dbReference type="Proteomes" id="UP000627292"/>
    </source>
</evidence>
<reference evidence="3" key="2">
    <citation type="submission" date="2020-09" db="EMBL/GenBank/DDBJ databases">
        <authorList>
            <person name="Sun Q."/>
            <person name="Zhou Y."/>
        </authorList>
    </citation>
    <scope>NUCLEOTIDE SEQUENCE</scope>
    <source>
        <strain evidence="3">CGMCC 1.15290</strain>
    </source>
</reference>
<comment type="caution">
    <text evidence="3">The sequence shown here is derived from an EMBL/GenBank/DDBJ whole genome shotgun (WGS) entry which is preliminary data.</text>
</comment>
<dbReference type="InterPro" id="IPR000383">
    <property type="entry name" value="Xaa-Pro-like_dom"/>
</dbReference>
<dbReference type="EMBL" id="BMIB01000002">
    <property type="protein sequence ID" value="GGH66599.1"/>
    <property type="molecule type" value="Genomic_DNA"/>
</dbReference>
<dbReference type="SMART" id="SM00939">
    <property type="entry name" value="PepX_C"/>
    <property type="match status" value="1"/>
</dbReference>
<dbReference type="Gene3D" id="3.40.50.1820">
    <property type="entry name" value="alpha/beta hydrolase"/>
    <property type="match status" value="1"/>
</dbReference>
<proteinExistence type="predicted"/>
<accession>A0A917IWE2</accession>
<dbReference type="Gene3D" id="2.60.120.260">
    <property type="entry name" value="Galactose-binding domain-like"/>
    <property type="match status" value="1"/>
</dbReference>
<gene>
    <name evidence="3" type="ORF">GCM10011379_20940</name>
</gene>
<organism evidence="3 4">
    <name type="scientific">Filimonas zeae</name>
    <dbReference type="NCBI Taxonomy" id="1737353"/>
    <lineage>
        <taxon>Bacteria</taxon>
        <taxon>Pseudomonadati</taxon>
        <taxon>Bacteroidota</taxon>
        <taxon>Chitinophagia</taxon>
        <taxon>Chitinophagales</taxon>
        <taxon>Chitinophagaceae</taxon>
        <taxon>Filimonas</taxon>
    </lineage>
</organism>
<keyword evidence="1" id="KW-0378">Hydrolase</keyword>
<protein>
    <recommendedName>
        <fullName evidence="2">Xaa-Pro dipeptidyl-peptidase C-terminal domain-containing protein</fullName>
    </recommendedName>
</protein>
<dbReference type="Pfam" id="PF02129">
    <property type="entry name" value="Peptidase_S15"/>
    <property type="match status" value="1"/>
</dbReference>
<dbReference type="InterPro" id="IPR005674">
    <property type="entry name" value="CocE/Ser_esterase"/>
</dbReference>
<reference evidence="3" key="1">
    <citation type="journal article" date="2014" name="Int. J. Syst. Evol. Microbiol.">
        <title>Complete genome sequence of Corynebacterium casei LMG S-19264T (=DSM 44701T), isolated from a smear-ripened cheese.</title>
        <authorList>
            <consortium name="US DOE Joint Genome Institute (JGI-PGF)"/>
            <person name="Walter F."/>
            <person name="Albersmeier A."/>
            <person name="Kalinowski J."/>
            <person name="Ruckert C."/>
        </authorList>
    </citation>
    <scope>NUCLEOTIDE SEQUENCE</scope>
    <source>
        <strain evidence="3">CGMCC 1.15290</strain>
    </source>
</reference>
<dbReference type="GO" id="GO:0008239">
    <property type="term" value="F:dipeptidyl-peptidase activity"/>
    <property type="evidence" value="ECO:0007669"/>
    <property type="project" value="InterPro"/>
</dbReference>
<dbReference type="InterPro" id="IPR013736">
    <property type="entry name" value="Xaa-Pro_dipept_C"/>
</dbReference>
<dbReference type="Pfam" id="PF08530">
    <property type="entry name" value="PepX_C"/>
    <property type="match status" value="1"/>
</dbReference>
<name>A0A917IWE2_9BACT</name>
<dbReference type="AlphaFoldDB" id="A0A917IWE2"/>
<evidence type="ECO:0000313" key="3">
    <source>
        <dbReference type="EMBL" id="GGH66599.1"/>
    </source>
</evidence>
<dbReference type="SUPFAM" id="SSF53474">
    <property type="entry name" value="alpha/beta-Hydrolases"/>
    <property type="match status" value="1"/>
</dbReference>
<evidence type="ECO:0000259" key="2">
    <source>
        <dbReference type="SMART" id="SM00939"/>
    </source>
</evidence>
<evidence type="ECO:0000256" key="1">
    <source>
        <dbReference type="ARBA" id="ARBA00022801"/>
    </source>
</evidence>
<dbReference type="InterPro" id="IPR029058">
    <property type="entry name" value="AB_hydrolase_fold"/>
</dbReference>
<dbReference type="NCBIfam" id="TIGR00976">
    <property type="entry name" value="CocE_NonD"/>
    <property type="match status" value="1"/>
</dbReference>
<keyword evidence="4" id="KW-1185">Reference proteome</keyword>
<dbReference type="SUPFAM" id="SSF49785">
    <property type="entry name" value="Galactose-binding domain-like"/>
    <property type="match status" value="1"/>
</dbReference>
<dbReference type="InterPro" id="IPR008979">
    <property type="entry name" value="Galactose-bd-like_sf"/>
</dbReference>